<organism evidence="1 2">
    <name type="scientific">Psychrobacillus glaciei</name>
    <dbReference type="NCBI Taxonomy" id="2283160"/>
    <lineage>
        <taxon>Bacteria</taxon>
        <taxon>Bacillati</taxon>
        <taxon>Bacillota</taxon>
        <taxon>Bacilli</taxon>
        <taxon>Bacillales</taxon>
        <taxon>Bacillaceae</taxon>
        <taxon>Psychrobacillus</taxon>
    </lineage>
</organism>
<reference evidence="1 2" key="1">
    <citation type="submission" date="2018-07" db="EMBL/GenBank/DDBJ databases">
        <title>Complete genome sequence of Psychrobacillus sp. PB01, isolated from iceberg, and comparative genome analysis of Psychrobacillus strains.</title>
        <authorList>
            <person name="Lee P.C."/>
        </authorList>
    </citation>
    <scope>NUCLEOTIDE SEQUENCE [LARGE SCALE GENOMIC DNA]</scope>
    <source>
        <strain evidence="1 2">PB01</strain>
    </source>
</reference>
<dbReference type="EMBL" id="CP031223">
    <property type="protein sequence ID" value="QFG00035.1"/>
    <property type="molecule type" value="Genomic_DNA"/>
</dbReference>
<dbReference type="KEGG" id="psyo:PB01_15040"/>
<sequence length="62" mass="7272">MTPPPEAEETPTESEYQSAKSRWLLFRLHVAHYINNAFFADFNKFDASLYRYSASIELSRNL</sequence>
<evidence type="ECO:0000313" key="1">
    <source>
        <dbReference type="EMBL" id="QFG00035.1"/>
    </source>
</evidence>
<gene>
    <name evidence="1" type="ORF">PB01_15040</name>
</gene>
<keyword evidence="2" id="KW-1185">Reference proteome</keyword>
<protein>
    <submittedName>
        <fullName evidence="1">Uncharacterized protein</fullName>
    </submittedName>
</protein>
<proteinExistence type="predicted"/>
<dbReference type="Proteomes" id="UP000325517">
    <property type="component" value="Chromosome"/>
</dbReference>
<name>A0A5J6ST05_9BACI</name>
<accession>A0A5J6ST05</accession>
<dbReference type="AlphaFoldDB" id="A0A5J6ST05"/>
<evidence type="ECO:0000313" key="2">
    <source>
        <dbReference type="Proteomes" id="UP000325517"/>
    </source>
</evidence>